<feature type="signal peptide" evidence="1">
    <location>
        <begin position="1"/>
        <end position="29"/>
    </location>
</feature>
<feature type="domain" description="YHYH" evidence="2">
    <location>
        <begin position="283"/>
        <end position="321"/>
    </location>
</feature>
<organism evidence="3 4">
    <name type="scientific">Psychroserpens ponticola</name>
    <dbReference type="NCBI Taxonomy" id="2932268"/>
    <lineage>
        <taxon>Bacteria</taxon>
        <taxon>Pseudomonadati</taxon>
        <taxon>Bacteroidota</taxon>
        <taxon>Flavobacteriia</taxon>
        <taxon>Flavobacteriales</taxon>
        <taxon>Flavobacteriaceae</taxon>
        <taxon>Psychroserpens</taxon>
    </lineage>
</organism>
<keyword evidence="4" id="KW-1185">Reference proteome</keyword>
<feature type="domain" description="YHYH" evidence="2">
    <location>
        <begin position="167"/>
        <end position="277"/>
    </location>
</feature>
<evidence type="ECO:0000313" key="4">
    <source>
        <dbReference type="Proteomes" id="UP001202717"/>
    </source>
</evidence>
<dbReference type="RefSeq" id="WP_249996181.1">
    <property type="nucleotide sequence ID" value="NZ_CP116221.1"/>
</dbReference>
<reference evidence="3 4" key="1">
    <citation type="submission" date="2023-01" db="EMBL/GenBank/DDBJ databases">
        <title>Psychroserpens ponticola sp. nov., isolated from seawater.</title>
        <authorList>
            <person name="Kristyanto S."/>
            <person name="Jung J."/>
            <person name="Kim J.M."/>
            <person name="Jeon C.O."/>
        </authorList>
    </citation>
    <scope>NUCLEOTIDE SEQUENCE [LARGE SCALE GENOMIC DNA]</scope>
    <source>
        <strain evidence="3 4">MSW6</strain>
    </source>
</reference>
<proteinExistence type="predicted"/>
<protein>
    <submittedName>
        <fullName evidence="3">YHYH protein</fullName>
    </submittedName>
</protein>
<keyword evidence="1" id="KW-0732">Signal</keyword>
<dbReference type="PROSITE" id="PS51257">
    <property type="entry name" value="PROKAR_LIPOPROTEIN"/>
    <property type="match status" value="1"/>
</dbReference>
<evidence type="ECO:0000313" key="3">
    <source>
        <dbReference type="EMBL" id="WCO00651.1"/>
    </source>
</evidence>
<feature type="chain" id="PRO_5046487344" evidence="1">
    <location>
        <begin position="30"/>
        <end position="331"/>
    </location>
</feature>
<dbReference type="InterPro" id="IPR025924">
    <property type="entry name" value="YHYH_dom"/>
</dbReference>
<dbReference type="Pfam" id="PF14240">
    <property type="entry name" value="YHYH"/>
    <property type="match status" value="2"/>
</dbReference>
<sequence>MKINITTFKNLKTFGFVMFLFMLTLTACSSDSDTKDNNDDDPNEDLIKESYFNAASLISYQKVPCTLEDGSEGECYQLEFSSNPVDNGPFCPTTINEIGGLGFYDGATNPGFQVIKESLFTAMEADGFDIVDNNGNINIDDFTNPPDPGGYSFCLQAVPNNNLQLTFLIPVEPILASSNNNIETVELIGVTIDGVPINGDPPSVANGPVLGVGNIPAIDPCGGHHDPAGYYHMHFVAESINQVLESNGINDVSCTLVNQVSNSKLIGFAKDGFPIYAYEIEPSGLDECGGITANTSDYPNGVYHYVASNTDAPNVPKCLKGVAAINSFSFQ</sequence>
<evidence type="ECO:0000256" key="1">
    <source>
        <dbReference type="SAM" id="SignalP"/>
    </source>
</evidence>
<evidence type="ECO:0000259" key="2">
    <source>
        <dbReference type="Pfam" id="PF14240"/>
    </source>
</evidence>
<name>A0ABY7RVB0_9FLAO</name>
<dbReference type="EMBL" id="CP116221">
    <property type="protein sequence ID" value="WCO00651.1"/>
    <property type="molecule type" value="Genomic_DNA"/>
</dbReference>
<dbReference type="Proteomes" id="UP001202717">
    <property type="component" value="Chromosome"/>
</dbReference>
<gene>
    <name evidence="3" type="ORF">MUN68_011295</name>
</gene>
<accession>A0ABY7RVB0</accession>